<feature type="region of interest" description="Disordered" evidence="7">
    <location>
        <begin position="1"/>
        <end position="23"/>
    </location>
</feature>
<keyword evidence="4 9" id="KW-0067">ATP-binding</keyword>
<evidence type="ECO:0000313" key="10">
    <source>
        <dbReference type="Proteomes" id="UP000621454"/>
    </source>
</evidence>
<keyword evidence="1" id="KW-0813">Transport</keyword>
<evidence type="ECO:0000256" key="4">
    <source>
        <dbReference type="ARBA" id="ARBA00022840"/>
    </source>
</evidence>
<feature type="compositionally biased region" description="Basic residues" evidence="7">
    <location>
        <begin position="1"/>
        <end position="14"/>
    </location>
</feature>
<evidence type="ECO:0000256" key="7">
    <source>
        <dbReference type="SAM" id="MobiDB-lite"/>
    </source>
</evidence>
<dbReference type="PANTHER" id="PTHR42788:SF17">
    <property type="entry name" value="ALIPHATIC SULFONATES IMPORT ATP-BINDING PROTEIN SSUB"/>
    <property type="match status" value="1"/>
</dbReference>
<dbReference type="GO" id="GO:0016887">
    <property type="term" value="F:ATP hydrolysis activity"/>
    <property type="evidence" value="ECO:0007669"/>
    <property type="project" value="InterPro"/>
</dbReference>
<evidence type="ECO:0000256" key="6">
    <source>
        <dbReference type="ARBA" id="ARBA00023136"/>
    </source>
</evidence>
<dbReference type="InterPro" id="IPR017871">
    <property type="entry name" value="ABC_transporter-like_CS"/>
</dbReference>
<dbReference type="Pfam" id="PF00005">
    <property type="entry name" value="ABC_tran"/>
    <property type="match status" value="1"/>
</dbReference>
<keyword evidence="10" id="KW-1185">Reference proteome</keyword>
<dbReference type="PANTHER" id="PTHR42788">
    <property type="entry name" value="TAURINE IMPORT ATP-BINDING PROTEIN-RELATED"/>
    <property type="match status" value="1"/>
</dbReference>
<protein>
    <submittedName>
        <fullName evidence="9">Aliphatic sulfonates import ATP-binding protein SsuB</fullName>
    </submittedName>
</protein>
<dbReference type="EMBL" id="BMGC01000007">
    <property type="protein sequence ID" value="GGB27485.1"/>
    <property type="molecule type" value="Genomic_DNA"/>
</dbReference>
<proteinExistence type="predicted"/>
<evidence type="ECO:0000259" key="8">
    <source>
        <dbReference type="PROSITE" id="PS50893"/>
    </source>
</evidence>
<dbReference type="Gene3D" id="3.40.50.300">
    <property type="entry name" value="P-loop containing nucleotide triphosphate hydrolases"/>
    <property type="match status" value="1"/>
</dbReference>
<dbReference type="GO" id="GO:0005524">
    <property type="term" value="F:ATP binding"/>
    <property type="evidence" value="ECO:0007669"/>
    <property type="project" value="UniProtKB-KW"/>
</dbReference>
<reference evidence="9" key="1">
    <citation type="journal article" date="2014" name="Int. J. Syst. Evol. Microbiol.">
        <title>Complete genome sequence of Corynebacterium casei LMG S-19264T (=DSM 44701T), isolated from a smear-ripened cheese.</title>
        <authorList>
            <consortium name="US DOE Joint Genome Institute (JGI-PGF)"/>
            <person name="Walter F."/>
            <person name="Albersmeier A."/>
            <person name="Kalinowski J."/>
            <person name="Ruckert C."/>
        </authorList>
    </citation>
    <scope>NUCLEOTIDE SEQUENCE</scope>
    <source>
        <strain evidence="9">CGMCC 1.12827</strain>
    </source>
</reference>
<comment type="caution">
    <text evidence="9">The sequence shown here is derived from an EMBL/GenBank/DDBJ whole genome shotgun (WGS) entry which is preliminary data.</text>
</comment>
<keyword evidence="5" id="KW-1278">Translocase</keyword>
<evidence type="ECO:0000256" key="1">
    <source>
        <dbReference type="ARBA" id="ARBA00022448"/>
    </source>
</evidence>
<dbReference type="InterPro" id="IPR003593">
    <property type="entry name" value="AAA+_ATPase"/>
</dbReference>
<dbReference type="AlphaFoldDB" id="A0A916T1F9"/>
<evidence type="ECO:0000256" key="2">
    <source>
        <dbReference type="ARBA" id="ARBA00022475"/>
    </source>
</evidence>
<evidence type="ECO:0000313" key="9">
    <source>
        <dbReference type="EMBL" id="GGB27485.1"/>
    </source>
</evidence>
<keyword evidence="3" id="KW-0547">Nucleotide-binding</keyword>
<dbReference type="InterPro" id="IPR003439">
    <property type="entry name" value="ABC_transporter-like_ATP-bd"/>
</dbReference>
<dbReference type="InterPro" id="IPR050166">
    <property type="entry name" value="ABC_transporter_ATP-bind"/>
</dbReference>
<name>A0A916T1F9_9ACTN</name>
<gene>
    <name evidence="9" type="primary">ssuB</name>
    <name evidence="9" type="ORF">GCM10011489_14570</name>
</gene>
<keyword evidence="6" id="KW-0472">Membrane</keyword>
<dbReference type="RefSeq" id="WP_188585930.1">
    <property type="nucleotide sequence ID" value="NZ_BMGC01000007.1"/>
</dbReference>
<keyword evidence="2" id="KW-1003">Cell membrane</keyword>
<dbReference type="SUPFAM" id="SSF52540">
    <property type="entry name" value="P-loop containing nucleoside triphosphate hydrolases"/>
    <property type="match status" value="1"/>
</dbReference>
<sequence length="289" mass="30798">MTHISAPHRNRPGAHGRGAHDGAGDRALTLQAQGVTRSFGDTEVLHGIDLTLHRGEIVALVGRSGSGKSTLLNCIAGLDPGHGGSIEVHGSRAVAFQEPRLLPWRKVVANVSLNLDGPDPKSRARTALAEVGLDHRADAWPLTLSGGEAQRASLARALVRDPDLLLLDEPFGALDALTRLSAHDLLLRLWDAHRFTALLVTHDVEEAVALADRILVLENGSIAHDVSVPLPRPRSRAHPEAVALRELVLDHLGVHGADVRPSHSRTDRVDTAGIGAADFHATPARAQEI</sequence>
<dbReference type="PROSITE" id="PS50893">
    <property type="entry name" value="ABC_TRANSPORTER_2"/>
    <property type="match status" value="1"/>
</dbReference>
<dbReference type="InterPro" id="IPR027417">
    <property type="entry name" value="P-loop_NTPase"/>
</dbReference>
<feature type="domain" description="ABC transporter" evidence="8">
    <location>
        <begin position="30"/>
        <end position="244"/>
    </location>
</feature>
<evidence type="ECO:0000256" key="5">
    <source>
        <dbReference type="ARBA" id="ARBA00022967"/>
    </source>
</evidence>
<evidence type="ECO:0000256" key="3">
    <source>
        <dbReference type="ARBA" id="ARBA00022741"/>
    </source>
</evidence>
<dbReference type="Proteomes" id="UP000621454">
    <property type="component" value="Unassembled WGS sequence"/>
</dbReference>
<organism evidence="9 10">
    <name type="scientific">Gordonia jinhuaensis</name>
    <dbReference type="NCBI Taxonomy" id="1517702"/>
    <lineage>
        <taxon>Bacteria</taxon>
        <taxon>Bacillati</taxon>
        <taxon>Actinomycetota</taxon>
        <taxon>Actinomycetes</taxon>
        <taxon>Mycobacteriales</taxon>
        <taxon>Gordoniaceae</taxon>
        <taxon>Gordonia</taxon>
    </lineage>
</organism>
<dbReference type="PROSITE" id="PS00211">
    <property type="entry name" value="ABC_TRANSPORTER_1"/>
    <property type="match status" value="1"/>
</dbReference>
<dbReference type="SMART" id="SM00382">
    <property type="entry name" value="AAA"/>
    <property type="match status" value="1"/>
</dbReference>
<reference evidence="9" key="2">
    <citation type="submission" date="2020-09" db="EMBL/GenBank/DDBJ databases">
        <authorList>
            <person name="Sun Q."/>
            <person name="Zhou Y."/>
        </authorList>
    </citation>
    <scope>NUCLEOTIDE SEQUENCE</scope>
    <source>
        <strain evidence="9">CGMCC 1.12827</strain>
    </source>
</reference>
<accession>A0A916T1F9</accession>